<dbReference type="Proteomes" id="UP000051160">
    <property type="component" value="Unassembled WGS sequence"/>
</dbReference>
<dbReference type="Gene3D" id="2.30.30.170">
    <property type="match status" value="1"/>
</dbReference>
<gene>
    <name evidence="1" type="ORF">FD04_GL001651</name>
</gene>
<reference evidence="1 2" key="1">
    <citation type="journal article" date="2015" name="Genome Announc.">
        <title>Expanding the biotechnology potential of lactobacilli through comparative genomics of 213 strains and associated genera.</title>
        <authorList>
            <person name="Sun Z."/>
            <person name="Harris H.M."/>
            <person name="McCann A."/>
            <person name="Guo C."/>
            <person name="Argimon S."/>
            <person name="Zhang W."/>
            <person name="Yang X."/>
            <person name="Jeffery I.B."/>
            <person name="Cooney J.C."/>
            <person name="Kagawa T.F."/>
            <person name="Liu W."/>
            <person name="Song Y."/>
            <person name="Salvetti E."/>
            <person name="Wrobel A."/>
            <person name="Rasinkangas P."/>
            <person name="Parkhill J."/>
            <person name="Rea M.C."/>
            <person name="O'Sullivan O."/>
            <person name="Ritari J."/>
            <person name="Douillard F.P."/>
            <person name="Paul Ross R."/>
            <person name="Yang R."/>
            <person name="Briner A.E."/>
            <person name="Felis G.E."/>
            <person name="de Vos W.M."/>
            <person name="Barrangou R."/>
            <person name="Klaenhammer T.R."/>
            <person name="Caufield P.W."/>
            <person name="Cui Y."/>
            <person name="Zhang H."/>
            <person name="O'Toole P.W."/>
        </authorList>
    </citation>
    <scope>NUCLEOTIDE SEQUENCE [LARGE SCALE GENOMIC DNA]</scope>
    <source>
        <strain evidence="1 2">DSM 19909</strain>
    </source>
</reference>
<sequence>MGAQYVKSKWMGIILLGVFTGLLIGLSVSESAKASTTDGYVFKTTGVKKYSFPRALNSNSRYLGKAKSRHTIYFYVKQVKARGTVYFGLRRATNQTLYRQLGSVPGRPIPYSATKRKAKLFYVPQSTVRRIHTQGKVQRVTRSPYYLVNTKHNFWTFAPGTQVANREIHFADNYNHQTLYVTGRVKTRQHGIYYRVETARGKHLSWIYAKALHVGKYQTQVHFFNARTKLDKAEWIGWNQGITNVAIRVATYSQSGVVKQILVQNDNNTAVLFTVISGKVWFQKVSTAHLTDAMKPLSAKLSYGNLSKVKLNARSQRLNFDLSYISKDELGGWSTTIGVKLSQTNENPIVMPDRTFSWEA</sequence>
<proteinExistence type="predicted"/>
<dbReference type="SUPFAM" id="SSF82057">
    <property type="entry name" value="Prokaryotic SH3-related domain"/>
    <property type="match status" value="1"/>
</dbReference>
<name>A0A0R1LPD6_9LACO</name>
<dbReference type="AlphaFoldDB" id="A0A0R1LPD6"/>
<dbReference type="InterPro" id="IPR038200">
    <property type="entry name" value="GW_dom_sf"/>
</dbReference>
<dbReference type="EMBL" id="AZEE01000029">
    <property type="protein sequence ID" value="KRK97615.1"/>
    <property type="molecule type" value="Genomic_DNA"/>
</dbReference>
<organism evidence="1 2">
    <name type="scientific">Secundilactobacillus odoratitofui DSM 19909 = JCM 15043</name>
    <dbReference type="NCBI Taxonomy" id="1423776"/>
    <lineage>
        <taxon>Bacteria</taxon>
        <taxon>Bacillati</taxon>
        <taxon>Bacillota</taxon>
        <taxon>Bacilli</taxon>
        <taxon>Lactobacillales</taxon>
        <taxon>Lactobacillaceae</taxon>
        <taxon>Secundilactobacillus</taxon>
    </lineage>
</organism>
<evidence type="ECO:0008006" key="3">
    <source>
        <dbReference type="Google" id="ProtNLM"/>
    </source>
</evidence>
<accession>A0A0R1LPD6</accession>
<protein>
    <recommendedName>
        <fullName evidence="3">GW domain-containing protein</fullName>
    </recommendedName>
</protein>
<comment type="caution">
    <text evidence="1">The sequence shown here is derived from an EMBL/GenBank/DDBJ whole genome shotgun (WGS) entry which is preliminary data.</text>
</comment>
<evidence type="ECO:0000313" key="1">
    <source>
        <dbReference type="EMBL" id="KRK97615.1"/>
    </source>
</evidence>
<dbReference type="PATRIC" id="fig|1423776.4.peg.1672"/>
<keyword evidence="2" id="KW-1185">Reference proteome</keyword>
<evidence type="ECO:0000313" key="2">
    <source>
        <dbReference type="Proteomes" id="UP000051160"/>
    </source>
</evidence>